<keyword evidence="4" id="KW-1185">Reference proteome</keyword>
<reference evidence="3" key="1">
    <citation type="submission" date="2022-12" db="EMBL/GenBank/DDBJ databases">
        <authorList>
            <person name="Petersen C."/>
        </authorList>
    </citation>
    <scope>NUCLEOTIDE SEQUENCE</scope>
    <source>
        <strain evidence="3">IBT 3081</strain>
    </source>
</reference>
<evidence type="ECO:0000256" key="2">
    <source>
        <dbReference type="SAM" id="MobiDB-lite"/>
    </source>
</evidence>
<reference evidence="3" key="2">
    <citation type="journal article" date="2023" name="IMA Fungus">
        <title>Comparative genomic study of the Penicillium genus elucidates a diverse pangenome and 15 lateral gene transfer events.</title>
        <authorList>
            <person name="Petersen C."/>
            <person name="Sorensen T."/>
            <person name="Nielsen M.R."/>
            <person name="Sondergaard T.E."/>
            <person name="Sorensen J.L."/>
            <person name="Fitzpatrick D.A."/>
            <person name="Frisvad J.C."/>
            <person name="Nielsen K.L."/>
        </authorList>
    </citation>
    <scope>NUCLEOTIDE SEQUENCE</scope>
    <source>
        <strain evidence="3">IBT 3081</strain>
    </source>
</reference>
<comment type="caution">
    <text evidence="3">The sequence shown here is derived from an EMBL/GenBank/DDBJ whole genome shotgun (WGS) entry which is preliminary data.</text>
</comment>
<dbReference type="InterPro" id="IPR058940">
    <property type="entry name" value="mS26_fungi"/>
</dbReference>
<evidence type="ECO:0000313" key="4">
    <source>
        <dbReference type="Proteomes" id="UP001147752"/>
    </source>
</evidence>
<feature type="coiled-coil region" evidence="1">
    <location>
        <begin position="174"/>
        <end position="203"/>
    </location>
</feature>
<dbReference type="OrthoDB" id="5223508at2759"/>
<evidence type="ECO:0000256" key="1">
    <source>
        <dbReference type="SAM" id="Coils"/>
    </source>
</evidence>
<feature type="region of interest" description="Disordered" evidence="2">
    <location>
        <begin position="125"/>
        <end position="152"/>
    </location>
</feature>
<sequence>MSVLRNSRTATVQVRGFASSSNLRVGPESPHFIDVPKIIQPTNPRKPHVRGTLPVPRELFPARRADKPRIQYLNAATQLPKSERVVSLKSSNPEKQEWKHKMADLRRQNLRDGLRDLYSRKRSADSKIFSRSLESQNRRDRILQQPEREDERLTRPSVIEAMMPHKQPVYPDPNREERLALSRARLEAKQAQKEAERKEHLQSLYVNARTFITTEEQLAAEIDRVFPEGENQAWRNDHQPGENIWNLGTPQLCTTLPTRPAPTRLFAGMSLRTVSRNLARHLLELNQEIL</sequence>
<accession>A0A9W9VAW8</accession>
<dbReference type="CDD" id="cd23703">
    <property type="entry name" value="mS26_PET12"/>
    <property type="match status" value="1"/>
</dbReference>
<feature type="compositionally biased region" description="Basic and acidic residues" evidence="2">
    <location>
        <begin position="136"/>
        <end position="152"/>
    </location>
</feature>
<dbReference type="AlphaFoldDB" id="A0A9W9VAW8"/>
<dbReference type="Proteomes" id="UP001147752">
    <property type="component" value="Unassembled WGS sequence"/>
</dbReference>
<protein>
    <submittedName>
        <fullName evidence="3">Uncharacterized protein</fullName>
    </submittedName>
</protein>
<dbReference type="Pfam" id="PF26163">
    <property type="entry name" value="mS26"/>
    <property type="match status" value="1"/>
</dbReference>
<keyword evidence="1" id="KW-0175">Coiled coil</keyword>
<gene>
    <name evidence="3" type="ORF">N7517_006010</name>
</gene>
<name>A0A9W9VAW8_9EURO</name>
<evidence type="ECO:0000313" key="3">
    <source>
        <dbReference type="EMBL" id="KAJ5374004.1"/>
    </source>
</evidence>
<dbReference type="GeneID" id="81462923"/>
<organism evidence="3 4">
    <name type="scientific">Penicillium concentricum</name>
    <dbReference type="NCBI Taxonomy" id="293559"/>
    <lineage>
        <taxon>Eukaryota</taxon>
        <taxon>Fungi</taxon>
        <taxon>Dikarya</taxon>
        <taxon>Ascomycota</taxon>
        <taxon>Pezizomycotina</taxon>
        <taxon>Eurotiomycetes</taxon>
        <taxon>Eurotiomycetidae</taxon>
        <taxon>Eurotiales</taxon>
        <taxon>Aspergillaceae</taxon>
        <taxon>Penicillium</taxon>
    </lineage>
</organism>
<dbReference type="RefSeq" id="XP_056579990.1">
    <property type="nucleotide sequence ID" value="XM_056723740.1"/>
</dbReference>
<dbReference type="EMBL" id="JAPZBT010000002">
    <property type="protein sequence ID" value="KAJ5374004.1"/>
    <property type="molecule type" value="Genomic_DNA"/>
</dbReference>
<proteinExistence type="predicted"/>